<dbReference type="PANTHER" id="PTHR21539">
    <property type="entry name" value="SAGA-ASSOCIATED FACTOR 29"/>
    <property type="match status" value="1"/>
</dbReference>
<proteinExistence type="predicted"/>
<accession>A0A7S2UWQ3</accession>
<keyword evidence="3" id="KW-0804">Transcription</keyword>
<comment type="subcellular location">
    <subcellularLocation>
        <location evidence="1">Nucleus</location>
    </subcellularLocation>
</comment>
<evidence type="ECO:0000313" key="7">
    <source>
        <dbReference type="EMBL" id="CAD9861476.1"/>
    </source>
</evidence>
<dbReference type="InterPro" id="IPR037802">
    <property type="entry name" value="SGF29"/>
</dbReference>
<dbReference type="GO" id="GO:0000124">
    <property type="term" value="C:SAGA complex"/>
    <property type="evidence" value="ECO:0007669"/>
    <property type="project" value="InterPro"/>
</dbReference>
<evidence type="ECO:0000256" key="4">
    <source>
        <dbReference type="ARBA" id="ARBA00023242"/>
    </source>
</evidence>
<dbReference type="EMBL" id="HBHR01008272">
    <property type="protein sequence ID" value="CAD9861476.1"/>
    <property type="molecule type" value="Transcribed_RNA"/>
</dbReference>
<feature type="compositionally biased region" description="Basic and acidic residues" evidence="5">
    <location>
        <begin position="204"/>
        <end position="235"/>
    </location>
</feature>
<dbReference type="Gene3D" id="2.30.30.140">
    <property type="match status" value="1"/>
</dbReference>
<sequence length="438" mass="47359">MIRQNSRSSRLSLSSGDGRSQPDEGGNALEDYLELVSGLPFELQRLLTLLRELDHKAEKKYRETNALQDEYLSWAKARLAATQQPGSPPCTLEGALELVANHRAKLELDDVRGELHSLYAEKVAVAEQARDLVASHTKRLRKDLTTFGRYLEHIGAYDPAVEEQLAEEAANIDQLVDGMSTTSSQNSSAPPDRNHRDHHHQRDHHRERDRDRGGGSSTGRERGRPSKASTREKKAAAAAAAVDGSHSGKGADVANVLLAAQGGGVAGSDNSHYGGSAMQPRASPGDQVAAHLTDAGGDGSLEGEWVLAQVVECILSGSGGDRTRGQAQQHQVRYKVMDEDDHNKTYIVDDSQLVTLHHGHSSLPAKGETVLAVYPDTTAFYRGVLTALPPPPPRRGGHAALLQAQQSAVCQVQFVDDADDDGHTPHRSVPARYVIRVP</sequence>
<evidence type="ECO:0000256" key="2">
    <source>
        <dbReference type="ARBA" id="ARBA00023015"/>
    </source>
</evidence>
<dbReference type="PROSITE" id="PS51518">
    <property type="entry name" value="SGF29_C"/>
    <property type="match status" value="1"/>
</dbReference>
<dbReference type="InterPro" id="IPR024610">
    <property type="entry name" value="ING_N_histone-binding"/>
</dbReference>
<dbReference type="Gene3D" id="6.10.140.1740">
    <property type="match status" value="1"/>
</dbReference>
<keyword evidence="2" id="KW-0805">Transcription regulation</keyword>
<feature type="region of interest" description="Disordered" evidence="5">
    <location>
        <begin position="1"/>
        <end position="26"/>
    </location>
</feature>
<evidence type="ECO:0000259" key="6">
    <source>
        <dbReference type="PROSITE" id="PS51518"/>
    </source>
</evidence>
<reference evidence="7" key="1">
    <citation type="submission" date="2021-01" db="EMBL/GenBank/DDBJ databases">
        <authorList>
            <person name="Corre E."/>
            <person name="Pelletier E."/>
            <person name="Niang G."/>
            <person name="Scheremetjew M."/>
            <person name="Finn R."/>
            <person name="Kale V."/>
            <person name="Holt S."/>
            <person name="Cochrane G."/>
            <person name="Meng A."/>
            <person name="Brown T."/>
            <person name="Cohen L."/>
        </authorList>
    </citation>
    <scope>NUCLEOTIDE SEQUENCE</scope>
    <source>
        <strain evidence="7">CCMP1661</strain>
    </source>
</reference>
<gene>
    <name evidence="7" type="ORF">FJAP1339_LOCUS3998</name>
</gene>
<dbReference type="InterPro" id="IPR010750">
    <property type="entry name" value="SGF29_tudor-like_dom"/>
</dbReference>
<protein>
    <recommendedName>
        <fullName evidence="6">SGF29 C-terminal domain-containing protein</fullName>
    </recommendedName>
</protein>
<feature type="compositionally biased region" description="Polar residues" evidence="5">
    <location>
        <begin position="179"/>
        <end position="189"/>
    </location>
</feature>
<name>A0A7S2UWQ3_9STRA</name>
<dbReference type="InterPro" id="IPR047287">
    <property type="entry name" value="Tudor_SGF29_rpt2"/>
</dbReference>
<keyword evidence="4" id="KW-0539">Nucleus</keyword>
<dbReference type="GO" id="GO:0005634">
    <property type="term" value="C:nucleus"/>
    <property type="evidence" value="ECO:0007669"/>
    <property type="project" value="UniProtKB-SubCell"/>
</dbReference>
<feature type="compositionally biased region" description="Low complexity" evidence="5">
    <location>
        <begin position="1"/>
        <end position="19"/>
    </location>
</feature>
<feature type="region of interest" description="Disordered" evidence="5">
    <location>
        <begin position="178"/>
        <end position="248"/>
    </location>
</feature>
<dbReference type="PANTHER" id="PTHR21539:SF0">
    <property type="entry name" value="SAGA-ASSOCIATED FACTOR 29"/>
    <property type="match status" value="1"/>
</dbReference>
<dbReference type="Pfam" id="PF07039">
    <property type="entry name" value="SGF29_Tudor"/>
    <property type="match status" value="1"/>
</dbReference>
<dbReference type="SMART" id="SM01408">
    <property type="entry name" value="ING"/>
    <property type="match status" value="1"/>
</dbReference>
<evidence type="ECO:0000256" key="3">
    <source>
        <dbReference type="ARBA" id="ARBA00023163"/>
    </source>
</evidence>
<evidence type="ECO:0000256" key="1">
    <source>
        <dbReference type="ARBA" id="ARBA00004123"/>
    </source>
</evidence>
<dbReference type="CDD" id="cd20394">
    <property type="entry name" value="Tudor_SGF29_rpt2"/>
    <property type="match status" value="1"/>
</dbReference>
<dbReference type="AlphaFoldDB" id="A0A7S2UWQ3"/>
<organism evidence="7">
    <name type="scientific">Fibrocapsa japonica</name>
    <dbReference type="NCBI Taxonomy" id="94617"/>
    <lineage>
        <taxon>Eukaryota</taxon>
        <taxon>Sar</taxon>
        <taxon>Stramenopiles</taxon>
        <taxon>Ochrophyta</taxon>
        <taxon>Raphidophyceae</taxon>
        <taxon>Chattonellales</taxon>
        <taxon>Chattonellaceae</taxon>
        <taxon>Fibrocapsa</taxon>
    </lineage>
</organism>
<evidence type="ECO:0000256" key="5">
    <source>
        <dbReference type="SAM" id="MobiDB-lite"/>
    </source>
</evidence>
<feature type="domain" description="SGF29 C-terminal" evidence="6">
    <location>
        <begin position="278"/>
        <end position="438"/>
    </location>
</feature>
<dbReference type="Pfam" id="PF12998">
    <property type="entry name" value="ING"/>
    <property type="match status" value="1"/>
</dbReference>